<accession>A0ACB9FA46</accession>
<evidence type="ECO:0000313" key="2">
    <source>
        <dbReference type="Proteomes" id="UP001055811"/>
    </source>
</evidence>
<proteinExistence type="predicted"/>
<reference evidence="2" key="1">
    <citation type="journal article" date="2022" name="Mol. Ecol. Resour.">
        <title>The genomes of chicory, endive, great burdock and yacon provide insights into Asteraceae palaeo-polyploidization history and plant inulin production.</title>
        <authorList>
            <person name="Fan W."/>
            <person name="Wang S."/>
            <person name="Wang H."/>
            <person name="Wang A."/>
            <person name="Jiang F."/>
            <person name="Liu H."/>
            <person name="Zhao H."/>
            <person name="Xu D."/>
            <person name="Zhang Y."/>
        </authorList>
    </citation>
    <scope>NUCLEOTIDE SEQUENCE [LARGE SCALE GENOMIC DNA]</scope>
    <source>
        <strain evidence="2">cv. Punajuju</strain>
    </source>
</reference>
<sequence>MPTFTTVALDSLIEPKASKLASSRNTKPEPNLETKTVNSIITRQSSGIHSTDGKSELGNNTITFDRKHHWNQISPALYATPEPTPLPDSPLSFPSSPYVVDHKRRGPRLSKTYSAFLHREVDDGKVVEIGKSLEAEDVGSSKVLDNGDSKNSHIKFLDNGDLGRIVEDIGSKKVVNITNNADGHDHLRKHDTLEREGEVDDFFDPHDSMSARSGSDGETNHVVVERSLNAHTPFAEFYDAWGELATETGIQHTATDVEGELREMRSGFLYEMEKRKQAESRLNDMKSQWGRIREQLAIVGLNLPLDPTILEDEPANDPGEEICRQVDLLRFVSSSVGRGIAKAEIEEEMESQLQSKNFEIARLLDRVHYYEAVNHEMSQRNQESVETMRRLRQKRKKRQRWIWGSIGVAITLGSTALAWCLVTAGISMEVKTIL</sequence>
<evidence type="ECO:0000313" key="1">
    <source>
        <dbReference type="EMBL" id="KAI3767989.1"/>
    </source>
</evidence>
<keyword evidence="2" id="KW-1185">Reference proteome</keyword>
<comment type="caution">
    <text evidence="1">The sequence shown here is derived from an EMBL/GenBank/DDBJ whole genome shotgun (WGS) entry which is preliminary data.</text>
</comment>
<gene>
    <name evidence="1" type="ORF">L2E82_18419</name>
</gene>
<name>A0ACB9FA46_CICIN</name>
<dbReference type="EMBL" id="CM042011">
    <property type="protein sequence ID" value="KAI3767989.1"/>
    <property type="molecule type" value="Genomic_DNA"/>
</dbReference>
<protein>
    <submittedName>
        <fullName evidence="1">Uncharacterized protein</fullName>
    </submittedName>
</protein>
<organism evidence="1 2">
    <name type="scientific">Cichorium intybus</name>
    <name type="common">Chicory</name>
    <dbReference type="NCBI Taxonomy" id="13427"/>
    <lineage>
        <taxon>Eukaryota</taxon>
        <taxon>Viridiplantae</taxon>
        <taxon>Streptophyta</taxon>
        <taxon>Embryophyta</taxon>
        <taxon>Tracheophyta</taxon>
        <taxon>Spermatophyta</taxon>
        <taxon>Magnoliopsida</taxon>
        <taxon>eudicotyledons</taxon>
        <taxon>Gunneridae</taxon>
        <taxon>Pentapetalae</taxon>
        <taxon>asterids</taxon>
        <taxon>campanulids</taxon>
        <taxon>Asterales</taxon>
        <taxon>Asteraceae</taxon>
        <taxon>Cichorioideae</taxon>
        <taxon>Cichorieae</taxon>
        <taxon>Cichoriinae</taxon>
        <taxon>Cichorium</taxon>
    </lineage>
</organism>
<reference evidence="1 2" key="2">
    <citation type="journal article" date="2022" name="Mol. Ecol. Resour.">
        <title>The genomes of chicory, endive, great burdock and yacon provide insights into Asteraceae paleo-polyploidization history and plant inulin production.</title>
        <authorList>
            <person name="Fan W."/>
            <person name="Wang S."/>
            <person name="Wang H."/>
            <person name="Wang A."/>
            <person name="Jiang F."/>
            <person name="Liu H."/>
            <person name="Zhao H."/>
            <person name="Xu D."/>
            <person name="Zhang Y."/>
        </authorList>
    </citation>
    <scope>NUCLEOTIDE SEQUENCE [LARGE SCALE GENOMIC DNA]</scope>
    <source>
        <strain evidence="2">cv. Punajuju</strain>
        <tissue evidence="1">Leaves</tissue>
    </source>
</reference>
<dbReference type="Proteomes" id="UP001055811">
    <property type="component" value="Linkage Group LG03"/>
</dbReference>